<evidence type="ECO:0000313" key="2">
    <source>
        <dbReference type="EMBL" id="ESR24625.1"/>
    </source>
</evidence>
<dbReference type="InterPro" id="IPR000866">
    <property type="entry name" value="AhpC/TSA"/>
</dbReference>
<dbReference type="SUPFAM" id="SSF52833">
    <property type="entry name" value="Thioredoxin-like"/>
    <property type="match status" value="1"/>
</dbReference>
<gene>
    <name evidence="2" type="ORF">N177_2305</name>
</gene>
<dbReference type="Gene3D" id="3.40.30.10">
    <property type="entry name" value="Glutaredoxin"/>
    <property type="match status" value="1"/>
</dbReference>
<dbReference type="STRING" id="631454.N177_2305"/>
<organism evidence="2 3">
    <name type="scientific">Lutibaculum baratangense AMV1</name>
    <dbReference type="NCBI Taxonomy" id="631454"/>
    <lineage>
        <taxon>Bacteria</taxon>
        <taxon>Pseudomonadati</taxon>
        <taxon>Pseudomonadota</taxon>
        <taxon>Alphaproteobacteria</taxon>
        <taxon>Hyphomicrobiales</taxon>
        <taxon>Tepidamorphaceae</taxon>
        <taxon>Lutibaculum</taxon>
    </lineage>
</organism>
<dbReference type="eggNOG" id="COG1225">
    <property type="taxonomic scope" value="Bacteria"/>
</dbReference>
<keyword evidence="3" id="KW-1185">Reference proteome</keyword>
<name>V4RN25_9HYPH</name>
<comment type="caution">
    <text evidence="2">The sequence shown here is derived from an EMBL/GenBank/DDBJ whole genome shotgun (WGS) entry which is preliminary data.</text>
</comment>
<dbReference type="Pfam" id="PF00578">
    <property type="entry name" value="AhpC-TSA"/>
    <property type="match status" value="1"/>
</dbReference>
<proteinExistence type="predicted"/>
<dbReference type="EMBL" id="AWXZ01000030">
    <property type="protein sequence ID" value="ESR24625.1"/>
    <property type="molecule type" value="Genomic_DNA"/>
</dbReference>
<dbReference type="AlphaFoldDB" id="V4RN25"/>
<dbReference type="GO" id="GO:0016491">
    <property type="term" value="F:oxidoreductase activity"/>
    <property type="evidence" value="ECO:0007669"/>
    <property type="project" value="InterPro"/>
</dbReference>
<dbReference type="PATRIC" id="fig|631454.5.peg.2273"/>
<dbReference type="Proteomes" id="UP000017819">
    <property type="component" value="Unassembled WGS sequence"/>
</dbReference>
<dbReference type="PROSITE" id="PS51352">
    <property type="entry name" value="THIOREDOXIN_2"/>
    <property type="match status" value="1"/>
</dbReference>
<dbReference type="InterPro" id="IPR036249">
    <property type="entry name" value="Thioredoxin-like_sf"/>
</dbReference>
<dbReference type="InterPro" id="IPR013766">
    <property type="entry name" value="Thioredoxin_domain"/>
</dbReference>
<evidence type="ECO:0000259" key="1">
    <source>
        <dbReference type="PROSITE" id="PS51352"/>
    </source>
</evidence>
<protein>
    <recommendedName>
        <fullName evidence="1">Thioredoxin domain-containing protein</fullName>
    </recommendedName>
</protein>
<accession>V4RN25</accession>
<evidence type="ECO:0000313" key="3">
    <source>
        <dbReference type="Proteomes" id="UP000017819"/>
    </source>
</evidence>
<reference evidence="2 3" key="1">
    <citation type="journal article" date="2014" name="Genome Announc.">
        <title>Draft Genome Sequence of Lutibaculum baratangense Strain AMV1T, Isolated from a Mud Volcano in Andamans, India.</title>
        <authorList>
            <person name="Singh A."/>
            <person name="Sreenivas A."/>
            <person name="Sathyanarayana Reddy G."/>
            <person name="Pinnaka A.K."/>
            <person name="Shivaji S."/>
        </authorList>
    </citation>
    <scope>NUCLEOTIDE SEQUENCE [LARGE SCALE GENOMIC DNA]</scope>
    <source>
        <strain evidence="2 3">AMV1</strain>
    </source>
</reference>
<sequence>MVYRGRHCPLCRKYLKTLDGLLEGFREAGAEVIAVSGDPQERAKEEAAEEGWRFPVATELSQDQMRELGLFVSEPRSPQETDRPFAEPGLFVTNPGGVLQIVDISNAPFARPDLQGVLDGLKFIQEKHYPIRGTAA</sequence>
<feature type="domain" description="Thioredoxin" evidence="1">
    <location>
        <begin position="1"/>
        <end position="126"/>
    </location>
</feature>
<dbReference type="GO" id="GO:0016209">
    <property type="term" value="F:antioxidant activity"/>
    <property type="evidence" value="ECO:0007669"/>
    <property type="project" value="InterPro"/>
</dbReference>